<dbReference type="Proteomes" id="UP000814033">
    <property type="component" value="Unassembled WGS sequence"/>
</dbReference>
<keyword evidence="2" id="KW-1185">Reference proteome</keyword>
<gene>
    <name evidence="1" type="ORF">FA95DRAFT_1555391</name>
</gene>
<evidence type="ECO:0000313" key="1">
    <source>
        <dbReference type="EMBL" id="KAI0050671.1"/>
    </source>
</evidence>
<proteinExistence type="predicted"/>
<evidence type="ECO:0000313" key="2">
    <source>
        <dbReference type="Proteomes" id="UP000814033"/>
    </source>
</evidence>
<reference evidence="1" key="2">
    <citation type="journal article" date="2022" name="New Phytol.">
        <title>Evolutionary transition to the ectomycorrhizal habit in the genomes of a hyperdiverse lineage of mushroom-forming fungi.</title>
        <authorList>
            <person name="Looney B."/>
            <person name="Miyauchi S."/>
            <person name="Morin E."/>
            <person name="Drula E."/>
            <person name="Courty P.E."/>
            <person name="Kohler A."/>
            <person name="Kuo A."/>
            <person name="LaButti K."/>
            <person name="Pangilinan J."/>
            <person name="Lipzen A."/>
            <person name="Riley R."/>
            <person name="Andreopoulos W."/>
            <person name="He G."/>
            <person name="Johnson J."/>
            <person name="Nolan M."/>
            <person name="Tritt A."/>
            <person name="Barry K.W."/>
            <person name="Grigoriev I.V."/>
            <person name="Nagy L.G."/>
            <person name="Hibbett D."/>
            <person name="Henrissat B."/>
            <person name="Matheny P.B."/>
            <person name="Labbe J."/>
            <person name="Martin F.M."/>
        </authorList>
    </citation>
    <scope>NUCLEOTIDE SEQUENCE</scope>
    <source>
        <strain evidence="1">FP105234-sp</strain>
    </source>
</reference>
<dbReference type="EMBL" id="MU275859">
    <property type="protein sequence ID" value="KAI0050671.1"/>
    <property type="molecule type" value="Genomic_DNA"/>
</dbReference>
<name>A0ACB8S447_9AGAM</name>
<sequence>MLSHAVSDSHHQTIYDQLWGRDNLRDAFQEVPVARVPPRSLNANDVDGIPEHCLVLKLPVCVAPGLKSILIRLEYVLAMDAALDDCGVYYPKPQIPPISQVDDTTALDEPLTSPTWEALQALYERVKRNNYLPDGFVLTGHPGIGKTLWAHFALALRLLAGLPTLWKDNNEFFYLYDSQGVTKYDASLGYHLGELPMGMWFLVGSNADVDKSLLQSNGYIVHTASPRRAHSTRWRDKRSTTQFVMRPWSLAELLVGQTCREEELRYPEVEIEAFARKFMPSAGIVYEQVPRAHAYERELARDIRSLTLTLLEDAVANAQQMTLSDDFFASILLVKPGEFRFLGTVCIPTAHLDRLLRSQISLPPDGIPRNGRPEWWTRGLQLVKEARGSA</sequence>
<accession>A0ACB8S447</accession>
<reference evidence="1" key="1">
    <citation type="submission" date="2021-02" db="EMBL/GenBank/DDBJ databases">
        <authorList>
            <consortium name="DOE Joint Genome Institute"/>
            <person name="Ahrendt S."/>
            <person name="Looney B.P."/>
            <person name="Miyauchi S."/>
            <person name="Morin E."/>
            <person name="Drula E."/>
            <person name="Courty P.E."/>
            <person name="Chicoki N."/>
            <person name="Fauchery L."/>
            <person name="Kohler A."/>
            <person name="Kuo A."/>
            <person name="Labutti K."/>
            <person name="Pangilinan J."/>
            <person name="Lipzen A."/>
            <person name="Riley R."/>
            <person name="Andreopoulos W."/>
            <person name="He G."/>
            <person name="Johnson J."/>
            <person name="Barry K.W."/>
            <person name="Grigoriev I.V."/>
            <person name="Nagy L."/>
            <person name="Hibbett D."/>
            <person name="Henrissat B."/>
            <person name="Matheny P.B."/>
            <person name="Labbe J."/>
            <person name="Martin F."/>
        </authorList>
    </citation>
    <scope>NUCLEOTIDE SEQUENCE</scope>
    <source>
        <strain evidence="1">FP105234-sp</strain>
    </source>
</reference>
<comment type="caution">
    <text evidence="1">The sequence shown here is derived from an EMBL/GenBank/DDBJ whole genome shotgun (WGS) entry which is preliminary data.</text>
</comment>
<protein>
    <submittedName>
        <fullName evidence="1">Uncharacterized protein</fullName>
    </submittedName>
</protein>
<organism evidence="1 2">
    <name type="scientific">Auriscalpium vulgare</name>
    <dbReference type="NCBI Taxonomy" id="40419"/>
    <lineage>
        <taxon>Eukaryota</taxon>
        <taxon>Fungi</taxon>
        <taxon>Dikarya</taxon>
        <taxon>Basidiomycota</taxon>
        <taxon>Agaricomycotina</taxon>
        <taxon>Agaricomycetes</taxon>
        <taxon>Russulales</taxon>
        <taxon>Auriscalpiaceae</taxon>
        <taxon>Auriscalpium</taxon>
    </lineage>
</organism>